<feature type="domain" description="Protein kinase" evidence="12">
    <location>
        <begin position="10"/>
        <end position="269"/>
    </location>
</feature>
<evidence type="ECO:0000259" key="12">
    <source>
        <dbReference type="PROSITE" id="PS50011"/>
    </source>
</evidence>
<evidence type="ECO:0000256" key="2">
    <source>
        <dbReference type="ARBA" id="ARBA00022527"/>
    </source>
</evidence>
<dbReference type="InterPro" id="IPR008271">
    <property type="entry name" value="Ser/Thr_kinase_AS"/>
</dbReference>
<dbReference type="SMART" id="SM00740">
    <property type="entry name" value="PASTA"/>
    <property type="match status" value="4"/>
</dbReference>
<protein>
    <recommendedName>
        <fullName evidence="1">non-specific serine/threonine protein kinase</fullName>
        <ecNumber evidence="1">2.7.11.1</ecNumber>
    </recommendedName>
</protein>
<feature type="binding site" evidence="9">
    <location>
        <position position="39"/>
    </location>
    <ligand>
        <name>ATP</name>
        <dbReference type="ChEBI" id="CHEBI:30616"/>
    </ligand>
</feature>
<dbReference type="PROSITE" id="PS51178">
    <property type="entry name" value="PASTA"/>
    <property type="match status" value="4"/>
</dbReference>
<gene>
    <name evidence="14" type="ORF">C1880_05680</name>
</gene>
<evidence type="ECO:0000256" key="6">
    <source>
        <dbReference type="ARBA" id="ARBA00022840"/>
    </source>
</evidence>
<feature type="domain" description="PASTA" evidence="13">
    <location>
        <begin position="567"/>
        <end position="634"/>
    </location>
</feature>
<dbReference type="OrthoDB" id="9762169at2"/>
<evidence type="ECO:0000256" key="11">
    <source>
        <dbReference type="SAM" id="Phobius"/>
    </source>
</evidence>
<dbReference type="Pfam" id="PF00069">
    <property type="entry name" value="Pkinase"/>
    <property type="match status" value="1"/>
</dbReference>
<keyword evidence="11" id="KW-0812">Transmembrane</keyword>
<dbReference type="CDD" id="cd06577">
    <property type="entry name" value="PASTA_pknB"/>
    <property type="match status" value="4"/>
</dbReference>
<dbReference type="FunFam" id="3.30.200.20:FF:000035">
    <property type="entry name" value="Serine/threonine protein kinase Stk1"/>
    <property type="match status" value="1"/>
</dbReference>
<dbReference type="InterPro" id="IPR011009">
    <property type="entry name" value="Kinase-like_dom_sf"/>
</dbReference>
<dbReference type="PROSITE" id="PS50011">
    <property type="entry name" value="PROTEIN_KINASE_DOM"/>
    <property type="match status" value="1"/>
</dbReference>
<evidence type="ECO:0000256" key="5">
    <source>
        <dbReference type="ARBA" id="ARBA00022777"/>
    </source>
</evidence>
<organism evidence="14 15">
    <name type="scientific">Senegalimassilia anaerobia</name>
    <dbReference type="NCBI Taxonomy" id="1473216"/>
    <lineage>
        <taxon>Bacteria</taxon>
        <taxon>Bacillati</taxon>
        <taxon>Actinomycetota</taxon>
        <taxon>Coriobacteriia</taxon>
        <taxon>Coriobacteriales</taxon>
        <taxon>Coriobacteriaceae</taxon>
        <taxon>Senegalimassilia</taxon>
    </lineage>
</organism>
<dbReference type="EMBL" id="PPTP01000004">
    <property type="protein sequence ID" value="RDB55792.1"/>
    <property type="molecule type" value="Genomic_DNA"/>
</dbReference>
<dbReference type="Gene3D" id="3.30.200.20">
    <property type="entry name" value="Phosphorylase Kinase, domain 1"/>
    <property type="match status" value="1"/>
</dbReference>
<sequence>MIGRVFNNRYQITERIGIGGMAEVYRAQDNVLGRLVAVKVMLPQYAADESFTQRFKQEAASAANLQSPYIVNVYDWGQDEGTYYIVMEYVRGSDLKTAINQRGAINQRKVAEIGSQVCQALSVAHGLDIIHRDIKPQNIMVQPDGNVKVMDFGIARAKNSTKEQTSSVLGTAHYISPEQAQGKELTAASDIYSLGIVLYESATGKLPFDGPDAVSVAMKQVQDEPVPPRELNPEIDPSLEAIILKAMSKNPMERFATAKDMRSALNDYLAGRPVALGAGFTGAQTQIMGGVPNIGPMPDGTAVMPAVGGANQHGGSSQNHSYMSDNTAPKKKGKKVAAIVAAVAAVVALIAIAAFALGGNNGSGEQIEVPDVTGQTLDQAKSAIQSAGFKVGNVTQSYSDSVDSGKVISQDPTAKTKKAKGSTINLTVSQGSQEIEVPDLVGKTADEAKKLLQANGLKYKAGTAEYSDSVEKDRIARQDVAAGSKVAKDTVVTYYLSLGSEGTSVPDVVGQTRSSATATLNNAGFYVTVDQQYSDTVEEGVVISQTPSSGSKLKAEGTVNIVVSKGKESKAVSVPSVVGQSEGSAMTTLNNAGFKVTTEYQASSSISSGNVISQTPTSGTELDPGKTVHLVISTGSGSSSGGDSGSGGTSGGGSGSGGSTNGGSGSSSNTNGGSSSSN</sequence>
<keyword evidence="6 9" id="KW-0067">ATP-binding</keyword>
<dbReference type="PROSITE" id="PS00108">
    <property type="entry name" value="PROTEIN_KINASE_ST"/>
    <property type="match status" value="1"/>
</dbReference>
<dbReference type="FunFam" id="1.10.510.10:FF:000021">
    <property type="entry name" value="Serine/threonine protein kinase"/>
    <property type="match status" value="1"/>
</dbReference>
<evidence type="ECO:0000256" key="3">
    <source>
        <dbReference type="ARBA" id="ARBA00022679"/>
    </source>
</evidence>
<keyword evidence="4 9" id="KW-0547">Nucleotide-binding</keyword>
<dbReference type="PANTHER" id="PTHR43289:SF34">
    <property type="entry name" value="SERINE_THREONINE-PROTEIN KINASE YBDM-RELATED"/>
    <property type="match status" value="1"/>
</dbReference>
<evidence type="ECO:0000313" key="15">
    <source>
        <dbReference type="Proteomes" id="UP000253792"/>
    </source>
</evidence>
<keyword evidence="11" id="KW-1133">Transmembrane helix</keyword>
<dbReference type="NCBIfam" id="NF033483">
    <property type="entry name" value="PknB_PASTA_kin"/>
    <property type="match status" value="1"/>
</dbReference>
<dbReference type="Gene3D" id="3.30.10.20">
    <property type="match status" value="4"/>
</dbReference>
<feature type="domain" description="PASTA" evidence="13">
    <location>
        <begin position="364"/>
        <end position="430"/>
    </location>
</feature>
<dbReference type="Proteomes" id="UP000253792">
    <property type="component" value="Unassembled WGS sequence"/>
</dbReference>
<dbReference type="GO" id="GO:0004674">
    <property type="term" value="F:protein serine/threonine kinase activity"/>
    <property type="evidence" value="ECO:0007669"/>
    <property type="project" value="UniProtKB-KW"/>
</dbReference>
<evidence type="ECO:0000256" key="4">
    <source>
        <dbReference type="ARBA" id="ARBA00022741"/>
    </source>
</evidence>
<dbReference type="SUPFAM" id="SSF56112">
    <property type="entry name" value="Protein kinase-like (PK-like)"/>
    <property type="match status" value="1"/>
</dbReference>
<dbReference type="STRING" id="1034345.GCA_000236865_00693"/>
<comment type="caution">
    <text evidence="14">The sequence shown here is derived from an EMBL/GenBank/DDBJ whole genome shotgun (WGS) entry which is preliminary data.</text>
</comment>
<keyword evidence="2 14" id="KW-0723">Serine/threonine-protein kinase</keyword>
<evidence type="ECO:0000256" key="8">
    <source>
        <dbReference type="ARBA" id="ARBA00048679"/>
    </source>
</evidence>
<dbReference type="GO" id="GO:0045717">
    <property type="term" value="P:negative regulation of fatty acid biosynthetic process"/>
    <property type="evidence" value="ECO:0007669"/>
    <property type="project" value="UniProtKB-ARBA"/>
</dbReference>
<feature type="region of interest" description="Disordered" evidence="10">
    <location>
        <begin position="605"/>
        <end position="678"/>
    </location>
</feature>
<keyword evidence="11" id="KW-0472">Membrane</keyword>
<dbReference type="CDD" id="cd14014">
    <property type="entry name" value="STKc_PknB_like"/>
    <property type="match status" value="1"/>
</dbReference>
<evidence type="ECO:0000259" key="13">
    <source>
        <dbReference type="PROSITE" id="PS51178"/>
    </source>
</evidence>
<dbReference type="EC" id="2.7.11.1" evidence="1"/>
<keyword evidence="3" id="KW-0808">Transferase</keyword>
<feature type="transmembrane region" description="Helical" evidence="11">
    <location>
        <begin position="336"/>
        <end position="357"/>
    </location>
</feature>
<evidence type="ECO:0000256" key="1">
    <source>
        <dbReference type="ARBA" id="ARBA00012513"/>
    </source>
</evidence>
<keyword evidence="5 14" id="KW-0418">Kinase</keyword>
<comment type="catalytic activity">
    <reaction evidence="7">
        <text>L-threonyl-[protein] + ATP = O-phospho-L-threonyl-[protein] + ADP + H(+)</text>
        <dbReference type="Rhea" id="RHEA:46608"/>
        <dbReference type="Rhea" id="RHEA-COMP:11060"/>
        <dbReference type="Rhea" id="RHEA-COMP:11605"/>
        <dbReference type="ChEBI" id="CHEBI:15378"/>
        <dbReference type="ChEBI" id="CHEBI:30013"/>
        <dbReference type="ChEBI" id="CHEBI:30616"/>
        <dbReference type="ChEBI" id="CHEBI:61977"/>
        <dbReference type="ChEBI" id="CHEBI:456216"/>
        <dbReference type="EC" id="2.7.11.1"/>
    </reaction>
</comment>
<dbReference type="SUPFAM" id="SSF54184">
    <property type="entry name" value="Penicillin-binding protein 2x (pbp-2x), c-terminal domain"/>
    <property type="match status" value="1"/>
</dbReference>
<dbReference type="GO" id="GO:0005524">
    <property type="term" value="F:ATP binding"/>
    <property type="evidence" value="ECO:0007669"/>
    <property type="project" value="UniProtKB-UniRule"/>
</dbReference>
<dbReference type="InterPro" id="IPR005543">
    <property type="entry name" value="PASTA_dom"/>
</dbReference>
<dbReference type="Gene3D" id="1.10.510.10">
    <property type="entry name" value="Transferase(Phosphotransferase) domain 1"/>
    <property type="match status" value="1"/>
</dbReference>
<proteinExistence type="predicted"/>
<keyword evidence="15" id="KW-1185">Reference proteome</keyword>
<accession>A0A369L9P2</accession>
<dbReference type="InterPro" id="IPR000719">
    <property type="entry name" value="Prot_kinase_dom"/>
</dbReference>
<feature type="compositionally biased region" description="Low complexity" evidence="10">
    <location>
        <begin position="666"/>
        <end position="678"/>
    </location>
</feature>
<evidence type="ECO:0000256" key="7">
    <source>
        <dbReference type="ARBA" id="ARBA00047899"/>
    </source>
</evidence>
<feature type="domain" description="PASTA" evidence="13">
    <location>
        <begin position="431"/>
        <end position="498"/>
    </location>
</feature>
<dbReference type="InterPro" id="IPR017441">
    <property type="entry name" value="Protein_kinase_ATP_BS"/>
</dbReference>
<dbReference type="PANTHER" id="PTHR43289">
    <property type="entry name" value="MITOGEN-ACTIVATED PROTEIN KINASE KINASE KINASE 20-RELATED"/>
    <property type="match status" value="1"/>
</dbReference>
<dbReference type="AlphaFoldDB" id="A0A369L9P2"/>
<dbReference type="Pfam" id="PF03793">
    <property type="entry name" value="PASTA"/>
    <property type="match status" value="4"/>
</dbReference>
<evidence type="ECO:0000313" key="14">
    <source>
        <dbReference type="EMBL" id="RDB55792.1"/>
    </source>
</evidence>
<dbReference type="SMART" id="SM00220">
    <property type="entry name" value="S_TKc"/>
    <property type="match status" value="1"/>
</dbReference>
<evidence type="ECO:0000256" key="9">
    <source>
        <dbReference type="PROSITE-ProRule" id="PRU10141"/>
    </source>
</evidence>
<comment type="catalytic activity">
    <reaction evidence="8">
        <text>L-seryl-[protein] + ATP = O-phospho-L-seryl-[protein] + ADP + H(+)</text>
        <dbReference type="Rhea" id="RHEA:17989"/>
        <dbReference type="Rhea" id="RHEA-COMP:9863"/>
        <dbReference type="Rhea" id="RHEA-COMP:11604"/>
        <dbReference type="ChEBI" id="CHEBI:15378"/>
        <dbReference type="ChEBI" id="CHEBI:29999"/>
        <dbReference type="ChEBI" id="CHEBI:30616"/>
        <dbReference type="ChEBI" id="CHEBI:83421"/>
        <dbReference type="ChEBI" id="CHEBI:456216"/>
        <dbReference type="EC" id="2.7.11.1"/>
    </reaction>
</comment>
<feature type="compositionally biased region" description="Polar residues" evidence="10">
    <location>
        <begin position="609"/>
        <end position="620"/>
    </location>
</feature>
<feature type="domain" description="PASTA" evidence="13">
    <location>
        <begin position="499"/>
        <end position="565"/>
    </location>
</feature>
<name>A0A369L9P2_9ACTN</name>
<dbReference type="PROSITE" id="PS00107">
    <property type="entry name" value="PROTEIN_KINASE_ATP"/>
    <property type="match status" value="1"/>
</dbReference>
<reference evidence="14 15" key="1">
    <citation type="journal article" date="2018" name="Elife">
        <title>Discovery and characterization of a prevalent human gut bacterial enzyme sufficient for the inactivation of a family of plant toxins.</title>
        <authorList>
            <person name="Koppel N."/>
            <person name="Bisanz J.E."/>
            <person name="Pandelia M.E."/>
            <person name="Turnbaugh P.J."/>
            <person name="Balskus E.P."/>
        </authorList>
    </citation>
    <scope>NUCLEOTIDE SEQUENCE [LARGE SCALE GENOMIC DNA]</scope>
    <source>
        <strain evidence="15">anaerobia AP69FAA</strain>
    </source>
</reference>
<evidence type="ECO:0000256" key="10">
    <source>
        <dbReference type="SAM" id="MobiDB-lite"/>
    </source>
</evidence>
<feature type="compositionally biased region" description="Gly residues" evidence="10">
    <location>
        <begin position="638"/>
        <end position="665"/>
    </location>
</feature>